<comment type="caution">
    <text evidence="6">The sequence shown here is derived from an EMBL/GenBank/DDBJ whole genome shotgun (WGS) entry which is preliminary data.</text>
</comment>
<feature type="non-terminal residue" evidence="6">
    <location>
        <position position="1"/>
    </location>
</feature>
<dbReference type="Proteomes" id="UP000543224">
    <property type="component" value="Unassembled WGS sequence"/>
</dbReference>
<dbReference type="AlphaFoldDB" id="A0A6V8NZB6"/>
<dbReference type="RefSeq" id="WP_219854768.1">
    <property type="nucleotide sequence ID" value="NZ_BLSB01000170.1"/>
</dbReference>
<dbReference type="InterPro" id="IPR002716">
    <property type="entry name" value="PIN_dom"/>
</dbReference>
<evidence type="ECO:0000256" key="2">
    <source>
        <dbReference type="ARBA" id="ARBA00022723"/>
    </source>
</evidence>
<evidence type="ECO:0000259" key="5">
    <source>
        <dbReference type="Pfam" id="PF01850"/>
    </source>
</evidence>
<organism evidence="6 8">
    <name type="scientific">Candidatus Hakubella thermalkaliphila</name>
    <dbReference type="NCBI Taxonomy" id="2754717"/>
    <lineage>
        <taxon>Bacteria</taxon>
        <taxon>Bacillati</taxon>
        <taxon>Actinomycetota</taxon>
        <taxon>Actinomycetota incertae sedis</taxon>
        <taxon>Candidatus Hakubellales</taxon>
        <taxon>Candidatus Hakubellaceae</taxon>
        <taxon>Candidatus Hakubella</taxon>
    </lineage>
</organism>
<accession>A0A6V8NZB6</accession>
<dbReference type="Pfam" id="PF01850">
    <property type="entry name" value="PIN"/>
    <property type="match status" value="1"/>
</dbReference>
<feature type="domain" description="PIN" evidence="5">
    <location>
        <begin position="19"/>
        <end position="75"/>
    </location>
</feature>
<keyword evidence="1" id="KW-0540">Nuclease</keyword>
<dbReference type="EMBL" id="BLRX01000137">
    <property type="protein sequence ID" value="GFP25608.1"/>
    <property type="molecule type" value="Genomic_DNA"/>
</dbReference>
<protein>
    <recommendedName>
        <fullName evidence="5">PIN domain-containing protein</fullName>
    </recommendedName>
</protein>
<proteinExistence type="predicted"/>
<dbReference type="GO" id="GO:0016787">
    <property type="term" value="F:hydrolase activity"/>
    <property type="evidence" value="ECO:0007669"/>
    <property type="project" value="UniProtKB-KW"/>
</dbReference>
<dbReference type="EMBL" id="BLSB01000170">
    <property type="protein sequence ID" value="GFP35673.1"/>
    <property type="molecule type" value="Genomic_DNA"/>
</dbReference>
<dbReference type="SUPFAM" id="SSF88723">
    <property type="entry name" value="PIN domain-like"/>
    <property type="match status" value="1"/>
</dbReference>
<keyword evidence="3" id="KW-0378">Hydrolase</keyword>
<dbReference type="GO" id="GO:0046872">
    <property type="term" value="F:metal ion binding"/>
    <property type="evidence" value="ECO:0007669"/>
    <property type="project" value="UniProtKB-KW"/>
</dbReference>
<dbReference type="Proteomes" id="UP000576480">
    <property type="component" value="Unassembled WGS sequence"/>
</dbReference>
<evidence type="ECO:0000313" key="6">
    <source>
        <dbReference type="EMBL" id="GFP25608.1"/>
    </source>
</evidence>
<gene>
    <name evidence="6" type="ORF">HKBW3S25_01088</name>
    <name evidence="7" type="ORF">HKBW3S43_01462</name>
</gene>
<evidence type="ECO:0000256" key="4">
    <source>
        <dbReference type="ARBA" id="ARBA00022842"/>
    </source>
</evidence>
<sequence>HRSSLSDQIGERFWGVEDILSYEVVHVEESDELVGIGKKLMEQAGLRPRDALYIASAAADKADYFITCDDKVRNKKVKIVEVLGYGLNVMTPVEYIKKRGGG</sequence>
<dbReference type="GO" id="GO:0004518">
    <property type="term" value="F:nuclease activity"/>
    <property type="evidence" value="ECO:0007669"/>
    <property type="project" value="UniProtKB-KW"/>
</dbReference>
<dbReference type="InterPro" id="IPR029060">
    <property type="entry name" value="PIN-like_dom_sf"/>
</dbReference>
<evidence type="ECO:0000313" key="8">
    <source>
        <dbReference type="Proteomes" id="UP000543224"/>
    </source>
</evidence>
<name>A0A6V8NZB6_9ACTN</name>
<evidence type="ECO:0000256" key="3">
    <source>
        <dbReference type="ARBA" id="ARBA00022801"/>
    </source>
</evidence>
<keyword evidence="4" id="KW-0460">Magnesium</keyword>
<evidence type="ECO:0000256" key="1">
    <source>
        <dbReference type="ARBA" id="ARBA00022722"/>
    </source>
</evidence>
<dbReference type="Gene3D" id="3.40.50.1010">
    <property type="entry name" value="5'-nuclease"/>
    <property type="match status" value="1"/>
</dbReference>
<evidence type="ECO:0000313" key="7">
    <source>
        <dbReference type="EMBL" id="GFP35673.1"/>
    </source>
</evidence>
<keyword evidence="2" id="KW-0479">Metal-binding</keyword>
<reference evidence="8 9" key="1">
    <citation type="journal article" date="2020" name="Front. Microbiol.">
        <title>Single-cell genomics of novel Actinobacteria with the Wood-Ljungdahl pathway discovered in a serpentinizing system.</title>
        <authorList>
            <person name="Merino N."/>
            <person name="Kawai M."/>
            <person name="Boyd E.S."/>
            <person name="Colman D.R."/>
            <person name="McGlynn S.E."/>
            <person name="Nealson K.H."/>
            <person name="Kurokawa K."/>
            <person name="Hongoh Y."/>
        </authorList>
    </citation>
    <scope>NUCLEOTIDE SEQUENCE [LARGE SCALE GENOMIC DNA]</scope>
    <source>
        <strain evidence="6 8">S25</strain>
        <strain evidence="7 9">S43</strain>
    </source>
</reference>
<evidence type="ECO:0000313" key="9">
    <source>
        <dbReference type="Proteomes" id="UP000576480"/>
    </source>
</evidence>